<dbReference type="EMBL" id="VSRR010062384">
    <property type="protein sequence ID" value="MPC83393.1"/>
    <property type="molecule type" value="Genomic_DNA"/>
</dbReference>
<evidence type="ECO:0000256" key="2">
    <source>
        <dbReference type="SAM" id="Phobius"/>
    </source>
</evidence>
<feature type="transmembrane region" description="Helical" evidence="2">
    <location>
        <begin position="83"/>
        <end position="104"/>
    </location>
</feature>
<name>A0A5B7ILR9_PORTR</name>
<sequence>MYKSSLAPFALPLPPPPPPPPPHPPLLPPSSSALSPVVSLASTAITPSTHRVANHSVKVRVGLMVLWHASASASVSRACSYRLLRLTFTTLHFLKALVGITLVFKDVFTVLLMD</sequence>
<reference evidence="3 4" key="1">
    <citation type="submission" date="2019-05" db="EMBL/GenBank/DDBJ databases">
        <title>Another draft genome of Portunus trituberculatus and its Hox gene families provides insights of decapod evolution.</title>
        <authorList>
            <person name="Jeong J.-H."/>
            <person name="Song I."/>
            <person name="Kim S."/>
            <person name="Choi T."/>
            <person name="Kim D."/>
            <person name="Ryu S."/>
            <person name="Kim W."/>
        </authorList>
    </citation>
    <scope>NUCLEOTIDE SEQUENCE [LARGE SCALE GENOMIC DNA]</scope>
    <source>
        <tissue evidence="3">Muscle</tissue>
    </source>
</reference>
<keyword evidence="4" id="KW-1185">Reference proteome</keyword>
<gene>
    <name evidence="3" type="ORF">E2C01_078102</name>
</gene>
<evidence type="ECO:0000256" key="1">
    <source>
        <dbReference type="SAM" id="MobiDB-lite"/>
    </source>
</evidence>
<dbReference type="AlphaFoldDB" id="A0A5B7ILR9"/>
<feature type="region of interest" description="Disordered" evidence="1">
    <location>
        <begin position="12"/>
        <end position="32"/>
    </location>
</feature>
<dbReference type="Proteomes" id="UP000324222">
    <property type="component" value="Unassembled WGS sequence"/>
</dbReference>
<keyword evidence="2" id="KW-0472">Membrane</keyword>
<accession>A0A5B7ILR9</accession>
<protein>
    <submittedName>
        <fullName evidence="3">Uncharacterized protein</fullName>
    </submittedName>
</protein>
<evidence type="ECO:0000313" key="4">
    <source>
        <dbReference type="Proteomes" id="UP000324222"/>
    </source>
</evidence>
<keyword evidence="2" id="KW-0812">Transmembrane</keyword>
<comment type="caution">
    <text evidence="3">The sequence shown here is derived from an EMBL/GenBank/DDBJ whole genome shotgun (WGS) entry which is preliminary data.</text>
</comment>
<feature type="compositionally biased region" description="Pro residues" evidence="1">
    <location>
        <begin position="12"/>
        <end position="28"/>
    </location>
</feature>
<keyword evidence="2" id="KW-1133">Transmembrane helix</keyword>
<evidence type="ECO:0000313" key="3">
    <source>
        <dbReference type="EMBL" id="MPC83393.1"/>
    </source>
</evidence>
<proteinExistence type="predicted"/>
<organism evidence="3 4">
    <name type="scientific">Portunus trituberculatus</name>
    <name type="common">Swimming crab</name>
    <name type="synonym">Neptunus trituberculatus</name>
    <dbReference type="NCBI Taxonomy" id="210409"/>
    <lineage>
        <taxon>Eukaryota</taxon>
        <taxon>Metazoa</taxon>
        <taxon>Ecdysozoa</taxon>
        <taxon>Arthropoda</taxon>
        <taxon>Crustacea</taxon>
        <taxon>Multicrustacea</taxon>
        <taxon>Malacostraca</taxon>
        <taxon>Eumalacostraca</taxon>
        <taxon>Eucarida</taxon>
        <taxon>Decapoda</taxon>
        <taxon>Pleocyemata</taxon>
        <taxon>Brachyura</taxon>
        <taxon>Eubrachyura</taxon>
        <taxon>Portunoidea</taxon>
        <taxon>Portunidae</taxon>
        <taxon>Portuninae</taxon>
        <taxon>Portunus</taxon>
    </lineage>
</organism>